<reference evidence="11" key="2">
    <citation type="submission" date="2023-02" db="EMBL/GenBank/DDBJ databases">
        <authorList>
            <consortium name="DOE Joint Genome Institute"/>
            <person name="Mondo S.J."/>
            <person name="Chang Y."/>
            <person name="Wang Y."/>
            <person name="Ahrendt S."/>
            <person name="Andreopoulos W."/>
            <person name="Barry K."/>
            <person name="Beard J."/>
            <person name="Benny G.L."/>
            <person name="Blankenship S."/>
            <person name="Bonito G."/>
            <person name="Cuomo C."/>
            <person name="Desiro A."/>
            <person name="Gervers K.A."/>
            <person name="Hundley H."/>
            <person name="Kuo A."/>
            <person name="LaButti K."/>
            <person name="Lang B.F."/>
            <person name="Lipzen A."/>
            <person name="O'Donnell K."/>
            <person name="Pangilinan J."/>
            <person name="Reynolds N."/>
            <person name="Sandor L."/>
            <person name="Smith M.W."/>
            <person name="Tsang A."/>
            <person name="Grigoriev I.V."/>
            <person name="Stajich J.E."/>
            <person name="Spatafora J.W."/>
        </authorList>
    </citation>
    <scope>NUCLEOTIDE SEQUENCE</scope>
    <source>
        <strain evidence="11">RSA 2281</strain>
    </source>
</reference>
<reference evidence="11" key="1">
    <citation type="journal article" date="2022" name="IScience">
        <title>Evolution of zygomycete secretomes and the origins of terrestrial fungal ecologies.</title>
        <authorList>
            <person name="Chang Y."/>
            <person name="Wang Y."/>
            <person name="Mondo S."/>
            <person name="Ahrendt S."/>
            <person name="Andreopoulos W."/>
            <person name="Barry K."/>
            <person name="Beard J."/>
            <person name="Benny G.L."/>
            <person name="Blankenship S."/>
            <person name="Bonito G."/>
            <person name="Cuomo C."/>
            <person name="Desiro A."/>
            <person name="Gervers K.A."/>
            <person name="Hundley H."/>
            <person name="Kuo A."/>
            <person name="LaButti K."/>
            <person name="Lang B.F."/>
            <person name="Lipzen A."/>
            <person name="O'Donnell K."/>
            <person name="Pangilinan J."/>
            <person name="Reynolds N."/>
            <person name="Sandor L."/>
            <person name="Smith M.E."/>
            <person name="Tsang A."/>
            <person name="Grigoriev I.V."/>
            <person name="Stajich J.E."/>
            <person name="Spatafora J.W."/>
        </authorList>
    </citation>
    <scope>NUCLEOTIDE SEQUENCE</scope>
    <source>
        <strain evidence="11">RSA 2281</strain>
    </source>
</reference>
<dbReference type="Proteomes" id="UP001209540">
    <property type="component" value="Unassembled WGS sequence"/>
</dbReference>
<feature type="compositionally biased region" description="Low complexity" evidence="9">
    <location>
        <begin position="445"/>
        <end position="477"/>
    </location>
</feature>
<evidence type="ECO:0000256" key="5">
    <source>
        <dbReference type="ARBA" id="ARBA00022737"/>
    </source>
</evidence>
<dbReference type="PROSITE" id="PS00678">
    <property type="entry name" value="WD_REPEATS_1"/>
    <property type="match status" value="1"/>
</dbReference>
<gene>
    <name evidence="11" type="ORF">BDA99DRAFT_543894</name>
</gene>
<dbReference type="SMART" id="SM01166">
    <property type="entry name" value="DUF1899"/>
    <property type="match status" value="2"/>
</dbReference>
<dbReference type="InterPro" id="IPR015505">
    <property type="entry name" value="Coronin"/>
</dbReference>
<evidence type="ECO:0000256" key="7">
    <source>
        <dbReference type="PROSITE-ProRule" id="PRU00221"/>
    </source>
</evidence>
<dbReference type="InterPro" id="IPR011047">
    <property type="entry name" value="Quinoprotein_ADH-like_sf"/>
</dbReference>
<dbReference type="InterPro" id="IPR015943">
    <property type="entry name" value="WD40/YVTN_repeat-like_dom_sf"/>
</dbReference>
<dbReference type="InterPro" id="IPR019775">
    <property type="entry name" value="WD40_repeat_CS"/>
</dbReference>
<organism evidence="11 12">
    <name type="scientific">Phascolomyces articulosus</name>
    <dbReference type="NCBI Taxonomy" id="60185"/>
    <lineage>
        <taxon>Eukaryota</taxon>
        <taxon>Fungi</taxon>
        <taxon>Fungi incertae sedis</taxon>
        <taxon>Mucoromycota</taxon>
        <taxon>Mucoromycotina</taxon>
        <taxon>Mucoromycetes</taxon>
        <taxon>Mucorales</taxon>
        <taxon>Lichtheimiaceae</taxon>
        <taxon>Phascolomyces</taxon>
    </lineage>
</organism>
<dbReference type="Pfam" id="PF00400">
    <property type="entry name" value="WD40"/>
    <property type="match status" value="2"/>
</dbReference>
<dbReference type="PANTHER" id="PTHR10856">
    <property type="entry name" value="CORONIN"/>
    <property type="match status" value="1"/>
</dbReference>
<sequence>MSRRFQHVNKYRNVVGRVEKKEQWYADVPVTTTSSSDKANLVQASRTSLAVKWSGNGGSIGLLPLDKPGKTCASEARVFHAHGAPVTNWEFSPFHDDILATGAEDGMVKLWNVGSIQDDPTCLSTFSIPSRRVDVVSFHPTADQIITTLGNEGKKVCIWDTNKSDKATFEISTSKEPFHSFSWKSDGSLLSTSGKGFITIWDPRATEQQVLSGTGHEGIKGSRVVWLGESNYLFTVGQSKFRSREYGLWDARNLTTPLKKASLDQSTGIMLPLYDEDTETMYLIGRGDATIRSMQMSDLITRPTVDENMACGTMASVYGATLVRKQSLHVMQAEIARVLAVVENAVMPVSFEVPRKQYLDFHADLFPDTKGNVPGLMGSEWIGGENKPVPKASLDPAKVKQNIPVTTSTNGSSSAAITKETTTSTTQKPPATNNTTITQEEKAPITTSANNAPITTTTTTTTTPSSVTINPSSSNNTDKSPSNEHIKEPTPSPPQEKSSSSSPSETAEVTKEEKSKESATGNDDQEKGEEEKAETKPKKKLPHYGSAHASAFKYISGKLYHPSTHYDDLRGLSIDKSGNFDLIQASTEFIGVPVSGAGGRVGIIPINKPGRLSTHIPSVLCGSNVTNFKFNPFDPRVLATVSDDNCIRLWKIPENGLEEDTGEAFMTLKDASMDKASQIEFHPNANHILLSVSNDLGKPSIRVWDLDSQQVKFKYSTGSNQGVLYCAWSQDGKKVATHSKDKQLRVLDARTGEVLSQTKSHDGIRPSRIVWLSPTRIASAGFGLGSMREILIFDIDAMTKPVLKKSIDVSPSVMSVYYDPDCDILYVAGRGDRIIHTYAAKELDPLAKIEGATLQQGLVFLPKRLCHIKETEIARFYRLTPTSIEPYGVRVPRARPEYFQDDIFIDTPDYEHPAQDAKSWFDGEDKPLDRISLQPDDMMALSDAPPPPQAARSKAKFEMGKKMVSDEERRQNLMSRMFSSAKRVDEEEEEKLKKDQANQVKEEDKEVADDEWDE</sequence>
<comment type="similarity">
    <text evidence="2 8">Belongs to the WD repeat coronin family.</text>
</comment>
<feature type="compositionally biased region" description="Basic and acidic residues" evidence="9">
    <location>
        <begin position="955"/>
        <end position="971"/>
    </location>
</feature>
<feature type="repeat" description="WD" evidence="7">
    <location>
        <begin position="79"/>
        <end position="113"/>
    </location>
</feature>
<dbReference type="GO" id="GO:0003779">
    <property type="term" value="F:actin binding"/>
    <property type="evidence" value="ECO:0007669"/>
    <property type="project" value="UniProtKB-KW"/>
</dbReference>
<dbReference type="PANTHER" id="PTHR10856:SF20">
    <property type="entry name" value="CORONIN-7"/>
    <property type="match status" value="1"/>
</dbReference>
<keyword evidence="4 7" id="KW-0853">WD repeat</keyword>
<dbReference type="InterPro" id="IPR015048">
    <property type="entry name" value="DUF1899"/>
</dbReference>
<feature type="compositionally biased region" description="Low complexity" evidence="9">
    <location>
        <begin position="412"/>
        <end position="432"/>
    </location>
</feature>
<keyword evidence="5 8" id="KW-0677">Repeat</keyword>
<dbReference type="PROSITE" id="PS50082">
    <property type="entry name" value="WD_REPEATS_2"/>
    <property type="match status" value="1"/>
</dbReference>
<feature type="region of interest" description="Disordered" evidence="9">
    <location>
        <begin position="938"/>
        <end position="1014"/>
    </location>
</feature>
<feature type="compositionally biased region" description="Acidic residues" evidence="9">
    <location>
        <begin position="1005"/>
        <end position="1014"/>
    </location>
</feature>
<evidence type="ECO:0000256" key="8">
    <source>
        <dbReference type="RuleBase" id="RU280818"/>
    </source>
</evidence>
<dbReference type="EMBL" id="JAIXMP010000056">
    <property type="protein sequence ID" value="KAI9244849.1"/>
    <property type="molecule type" value="Genomic_DNA"/>
</dbReference>
<evidence type="ECO:0000259" key="10">
    <source>
        <dbReference type="SMART" id="SM01166"/>
    </source>
</evidence>
<evidence type="ECO:0000256" key="4">
    <source>
        <dbReference type="ARBA" id="ARBA00022574"/>
    </source>
</evidence>
<name>A0AAD5JZY7_9FUNG</name>
<dbReference type="GO" id="GO:0005737">
    <property type="term" value="C:cytoplasm"/>
    <property type="evidence" value="ECO:0007669"/>
    <property type="project" value="UniProtKB-SubCell"/>
</dbReference>
<dbReference type="SUPFAM" id="SSF50998">
    <property type="entry name" value="Quinoprotein alcohol dehydrogenase-like"/>
    <property type="match status" value="1"/>
</dbReference>
<feature type="compositionally biased region" description="Basic and acidic residues" evidence="9">
    <location>
        <begin position="508"/>
        <end position="517"/>
    </location>
</feature>
<dbReference type="AlphaFoldDB" id="A0AAD5JZY7"/>
<dbReference type="SMART" id="SM00320">
    <property type="entry name" value="WD40"/>
    <property type="match status" value="8"/>
</dbReference>
<feature type="domain" description="DUF1899" evidence="10">
    <location>
        <begin position="546"/>
        <end position="610"/>
    </location>
</feature>
<dbReference type="Pfam" id="PF08953">
    <property type="entry name" value="DUF1899"/>
    <property type="match status" value="2"/>
</dbReference>
<keyword evidence="12" id="KW-1185">Reference proteome</keyword>
<dbReference type="Gene3D" id="2.130.10.10">
    <property type="entry name" value="YVTN repeat-like/Quinoprotein amine dehydrogenase"/>
    <property type="match status" value="2"/>
</dbReference>
<dbReference type="PROSITE" id="PS50294">
    <property type="entry name" value="WD_REPEATS_REGION"/>
    <property type="match status" value="1"/>
</dbReference>
<evidence type="ECO:0000313" key="12">
    <source>
        <dbReference type="Proteomes" id="UP001209540"/>
    </source>
</evidence>
<accession>A0AAD5JZY7</accession>
<proteinExistence type="inferred from homology"/>
<evidence type="ECO:0000256" key="9">
    <source>
        <dbReference type="SAM" id="MobiDB-lite"/>
    </source>
</evidence>
<dbReference type="InterPro" id="IPR001680">
    <property type="entry name" value="WD40_rpt"/>
</dbReference>
<dbReference type="Pfam" id="PF16300">
    <property type="entry name" value="WD40_4"/>
    <property type="match status" value="2"/>
</dbReference>
<feature type="domain" description="DUF1899" evidence="10">
    <location>
        <begin position="4"/>
        <end position="69"/>
    </location>
</feature>
<comment type="subcellular location">
    <subcellularLocation>
        <location evidence="1">Cytoplasm</location>
    </subcellularLocation>
</comment>
<evidence type="ECO:0000313" key="11">
    <source>
        <dbReference type="EMBL" id="KAI9244849.1"/>
    </source>
</evidence>
<protein>
    <recommendedName>
        <fullName evidence="8">Coronin</fullName>
    </recommendedName>
</protein>
<dbReference type="SMART" id="SM01167">
    <property type="entry name" value="DUF1900"/>
    <property type="match status" value="2"/>
</dbReference>
<feature type="compositionally biased region" description="Basic and acidic residues" evidence="9">
    <location>
        <begin position="982"/>
        <end position="1004"/>
    </location>
</feature>
<feature type="region of interest" description="Disordered" evidence="9">
    <location>
        <begin position="387"/>
        <end position="544"/>
    </location>
</feature>
<feature type="compositionally biased region" description="Low complexity" evidence="9">
    <location>
        <begin position="495"/>
        <end position="506"/>
    </location>
</feature>
<keyword evidence="6" id="KW-0009">Actin-binding</keyword>
<evidence type="ECO:0000256" key="3">
    <source>
        <dbReference type="ARBA" id="ARBA00022490"/>
    </source>
</evidence>
<evidence type="ECO:0000256" key="1">
    <source>
        <dbReference type="ARBA" id="ARBA00004496"/>
    </source>
</evidence>
<comment type="caution">
    <text evidence="11">The sequence shown here is derived from an EMBL/GenBank/DDBJ whole genome shotgun (WGS) entry which is preliminary data.</text>
</comment>
<evidence type="ECO:0000256" key="6">
    <source>
        <dbReference type="ARBA" id="ARBA00023203"/>
    </source>
</evidence>
<keyword evidence="3" id="KW-0963">Cytoplasm</keyword>
<evidence type="ECO:0000256" key="2">
    <source>
        <dbReference type="ARBA" id="ARBA00009482"/>
    </source>
</evidence>